<evidence type="ECO:0000259" key="1">
    <source>
        <dbReference type="Pfam" id="PF13840"/>
    </source>
</evidence>
<dbReference type="InterPro" id="IPR045865">
    <property type="entry name" value="ACT-like_dom_sf"/>
</dbReference>
<dbReference type="RefSeq" id="WP_127193384.1">
    <property type="nucleotide sequence ID" value="NZ_RZNY01000015.1"/>
</dbReference>
<sequence length="128" mass="14609">MRLLLLEENYVVVKFKPNHGLPQWASDYDGGLLSITFTPEELSIVCKEEKALVENVEHIEKTWRCLKVEGPLDFNLTGILNELTKPLAEQQISIFAISTFDTDYLLVKSYNIDNAIQALEQQGHICTR</sequence>
<dbReference type="InterPro" id="IPR016540">
    <property type="entry name" value="UCP008459"/>
</dbReference>
<feature type="domain" description="A9CJY8-like N-terminal" evidence="2">
    <location>
        <begin position="8"/>
        <end position="50"/>
    </location>
</feature>
<name>A0A433Y643_9BACL</name>
<feature type="domain" description="CASTOR ACT" evidence="1">
    <location>
        <begin position="59"/>
        <end position="120"/>
    </location>
</feature>
<proteinExistence type="predicted"/>
<dbReference type="Pfam" id="PF13840">
    <property type="entry name" value="ACT_7"/>
    <property type="match status" value="1"/>
</dbReference>
<evidence type="ECO:0000313" key="4">
    <source>
        <dbReference type="Proteomes" id="UP000279446"/>
    </source>
</evidence>
<gene>
    <name evidence="3" type="ORF">EJP82_17630</name>
</gene>
<dbReference type="InterPro" id="IPR051719">
    <property type="entry name" value="CASTOR_mTORC1"/>
</dbReference>
<evidence type="ECO:0000313" key="3">
    <source>
        <dbReference type="EMBL" id="RUT44439.1"/>
    </source>
</evidence>
<dbReference type="SUPFAM" id="SSF55021">
    <property type="entry name" value="ACT-like"/>
    <property type="match status" value="2"/>
</dbReference>
<dbReference type="Pfam" id="PF21631">
    <property type="entry name" value="A9CJY8-like_N"/>
    <property type="match status" value="1"/>
</dbReference>
<dbReference type="Proteomes" id="UP000279446">
    <property type="component" value="Unassembled WGS sequence"/>
</dbReference>
<dbReference type="PANTHER" id="PTHR31131:SF6">
    <property type="entry name" value="CASTOR ACT DOMAIN-CONTAINING PROTEIN"/>
    <property type="match status" value="1"/>
</dbReference>
<evidence type="ECO:0000259" key="2">
    <source>
        <dbReference type="Pfam" id="PF21631"/>
    </source>
</evidence>
<keyword evidence="4" id="KW-1185">Reference proteome</keyword>
<dbReference type="PIRSF" id="PIRSF008459">
    <property type="entry name" value="UCP008459"/>
    <property type="match status" value="1"/>
</dbReference>
<protein>
    <submittedName>
        <fullName evidence="3">ACT domain-containing protein</fullName>
    </submittedName>
</protein>
<comment type="caution">
    <text evidence="3">The sequence shown here is derived from an EMBL/GenBank/DDBJ whole genome shotgun (WGS) entry which is preliminary data.</text>
</comment>
<reference evidence="3 4" key="1">
    <citation type="submission" date="2018-12" db="EMBL/GenBank/DDBJ databases">
        <authorList>
            <person name="Sun L."/>
            <person name="Chen Z."/>
        </authorList>
    </citation>
    <scope>NUCLEOTIDE SEQUENCE [LARGE SCALE GENOMIC DNA]</scope>
    <source>
        <strain evidence="3 4">DSM 15890</strain>
    </source>
</reference>
<accession>A0A433Y643</accession>
<dbReference type="PANTHER" id="PTHR31131">
    <property type="entry name" value="CHROMOSOME 1, WHOLE GENOME SHOTGUN SEQUENCE"/>
    <property type="match status" value="1"/>
</dbReference>
<dbReference type="InterPro" id="IPR027795">
    <property type="entry name" value="CASTOR_ACT_dom"/>
</dbReference>
<dbReference type="InterPro" id="IPR049447">
    <property type="entry name" value="A9CJY8-like_N"/>
</dbReference>
<dbReference type="OrthoDB" id="5615858at2"/>
<dbReference type="AlphaFoldDB" id="A0A433Y643"/>
<dbReference type="EMBL" id="RZNY01000015">
    <property type="protein sequence ID" value="RUT44439.1"/>
    <property type="molecule type" value="Genomic_DNA"/>
</dbReference>
<organism evidence="3 4">
    <name type="scientific">Paenibacillus anaericanus</name>
    <dbReference type="NCBI Taxonomy" id="170367"/>
    <lineage>
        <taxon>Bacteria</taxon>
        <taxon>Bacillati</taxon>
        <taxon>Bacillota</taxon>
        <taxon>Bacilli</taxon>
        <taxon>Bacillales</taxon>
        <taxon>Paenibacillaceae</taxon>
        <taxon>Paenibacillus</taxon>
    </lineage>
</organism>
<dbReference type="Gene3D" id="3.30.2130.10">
    <property type="entry name" value="VC0802-like"/>
    <property type="match status" value="1"/>
</dbReference>